<feature type="region of interest" description="Disordered" evidence="1">
    <location>
        <begin position="53"/>
        <end position="72"/>
    </location>
</feature>
<feature type="transmembrane region" description="Helical" evidence="2">
    <location>
        <begin position="12"/>
        <end position="31"/>
    </location>
</feature>
<sequence>MAQQHNRSVPWANIITGLVSLVLVLTGVNWFSQAQKLSSDIADSKRQAAKLLKQADEAKSTPADQSLDTSSYDSATRHYFDETQKIAQKNPNGNDPTNELKYSTPQAYNVLASTFMGPEGGMTFSYSDLNLSYSPHNGAIDGWGQVTIHQSAGDQTQAQTYDIHLTLSKMDKSYMVTSIMLGKVGQQNG</sequence>
<dbReference type="Proteomes" id="UP000650485">
    <property type="component" value="Unassembled WGS sequence"/>
</dbReference>
<keyword evidence="2" id="KW-0812">Transmembrane</keyword>
<feature type="compositionally biased region" description="Polar residues" evidence="1">
    <location>
        <begin position="62"/>
        <end position="72"/>
    </location>
</feature>
<evidence type="ECO:0000256" key="1">
    <source>
        <dbReference type="SAM" id="MobiDB-lite"/>
    </source>
</evidence>
<dbReference type="AlphaFoldDB" id="A0A923NGF3"/>
<evidence type="ECO:0000313" key="3">
    <source>
        <dbReference type="EMBL" id="MBC6499245.1"/>
    </source>
</evidence>
<organism evidence="3 4">
    <name type="scientific">Weissella confusa</name>
    <name type="common">Lactobacillus confusus</name>
    <dbReference type="NCBI Taxonomy" id="1583"/>
    <lineage>
        <taxon>Bacteria</taxon>
        <taxon>Bacillati</taxon>
        <taxon>Bacillota</taxon>
        <taxon>Bacilli</taxon>
        <taxon>Lactobacillales</taxon>
        <taxon>Lactobacillaceae</taxon>
        <taxon>Weissella</taxon>
    </lineage>
</organism>
<gene>
    <name evidence="3" type="ORF">H7R52_11285</name>
</gene>
<evidence type="ECO:0000313" key="4">
    <source>
        <dbReference type="Proteomes" id="UP000650485"/>
    </source>
</evidence>
<name>A0A923NGF3_WEICO</name>
<protein>
    <submittedName>
        <fullName evidence="3">Uncharacterized protein</fullName>
    </submittedName>
</protein>
<keyword evidence="2" id="KW-0472">Membrane</keyword>
<proteinExistence type="predicted"/>
<comment type="caution">
    <text evidence="3">The sequence shown here is derived from an EMBL/GenBank/DDBJ whole genome shotgun (WGS) entry which is preliminary data.</text>
</comment>
<evidence type="ECO:0000256" key="2">
    <source>
        <dbReference type="SAM" id="Phobius"/>
    </source>
</evidence>
<reference evidence="3" key="1">
    <citation type="submission" date="2020-08" db="EMBL/GenBank/DDBJ databases">
        <title>Complete genome sequence of Weissella confusa strain FS54 provides insights into metabolic potential.</title>
        <authorList>
            <person name="Fhoula I."/>
            <person name="Najjari A."/>
            <person name="Lekired A."/>
            <person name="Bessrour-Aouam N."/>
            <person name="Jaballah S."/>
            <person name="Klibi N."/>
            <person name="Ouzari H.-I."/>
        </authorList>
    </citation>
    <scope>NUCLEOTIDE SEQUENCE</scope>
    <source>
        <strain evidence="3">FS54</strain>
    </source>
</reference>
<keyword evidence="2" id="KW-1133">Transmembrane helix</keyword>
<dbReference type="EMBL" id="JACSZT010000008">
    <property type="protein sequence ID" value="MBC6499245.1"/>
    <property type="molecule type" value="Genomic_DNA"/>
</dbReference>
<accession>A0A923NGF3</accession>